<reference evidence="2" key="1">
    <citation type="journal article" date="2008" name="Nat. Genet.">
        <title>The Pristionchus pacificus genome provides a unique perspective on nematode lifestyle and parasitism.</title>
        <authorList>
            <person name="Dieterich C."/>
            <person name="Clifton S.W."/>
            <person name="Schuster L.N."/>
            <person name="Chinwalla A."/>
            <person name="Delehaunty K."/>
            <person name="Dinkelacker I."/>
            <person name="Fulton L."/>
            <person name="Fulton R."/>
            <person name="Godfrey J."/>
            <person name="Minx P."/>
            <person name="Mitreva M."/>
            <person name="Roeseler W."/>
            <person name="Tian H."/>
            <person name="Witte H."/>
            <person name="Yang S.P."/>
            <person name="Wilson R.K."/>
            <person name="Sommer R.J."/>
        </authorList>
    </citation>
    <scope>NUCLEOTIDE SEQUENCE [LARGE SCALE GENOMIC DNA]</scope>
    <source>
        <strain evidence="2">PS312</strain>
    </source>
</reference>
<gene>
    <name evidence="1" type="primary">WBGene00284557</name>
</gene>
<dbReference type="Proteomes" id="UP000005239">
    <property type="component" value="Unassembled WGS sequence"/>
</dbReference>
<dbReference type="AlphaFoldDB" id="A0A2A6BHJ5"/>
<evidence type="ECO:0000313" key="2">
    <source>
        <dbReference type="Proteomes" id="UP000005239"/>
    </source>
</evidence>
<evidence type="ECO:0000313" key="1">
    <source>
        <dbReference type="EnsemblMetazoa" id="PPA46188.1"/>
    </source>
</evidence>
<name>A0A2A6BHJ5_PRIPA</name>
<accession>A0A8R1Z3B6</accession>
<protein>
    <submittedName>
        <fullName evidence="1">Uncharacterized protein</fullName>
    </submittedName>
</protein>
<organism evidence="1 2">
    <name type="scientific">Pristionchus pacificus</name>
    <name type="common">Parasitic nematode worm</name>
    <dbReference type="NCBI Taxonomy" id="54126"/>
    <lineage>
        <taxon>Eukaryota</taxon>
        <taxon>Metazoa</taxon>
        <taxon>Ecdysozoa</taxon>
        <taxon>Nematoda</taxon>
        <taxon>Chromadorea</taxon>
        <taxon>Rhabditida</taxon>
        <taxon>Rhabditina</taxon>
        <taxon>Diplogasteromorpha</taxon>
        <taxon>Diplogasteroidea</taxon>
        <taxon>Neodiplogasteridae</taxon>
        <taxon>Pristionchus</taxon>
    </lineage>
</organism>
<reference evidence="1" key="2">
    <citation type="submission" date="2022-06" db="UniProtKB">
        <authorList>
            <consortium name="EnsemblMetazoa"/>
        </authorList>
    </citation>
    <scope>IDENTIFICATION</scope>
    <source>
        <strain evidence="1">PS312</strain>
    </source>
</reference>
<accession>A0A2A6BHJ5</accession>
<sequence length="81" mass="8716">MHTASSTTTFSSVSHFPSVSLSEEQLTFPAYCCCVELPAVRNFHSSSHVRFTAPAIGFVGGPTETACNSWNHSLGIGFDVY</sequence>
<keyword evidence="2" id="KW-1185">Reference proteome</keyword>
<dbReference type="EnsemblMetazoa" id="PPA46188.1">
    <property type="protein sequence ID" value="PPA46188.1"/>
    <property type="gene ID" value="WBGene00284557"/>
</dbReference>
<proteinExistence type="predicted"/>